<dbReference type="KEGG" id="mvs:MVIS_3927"/>
<dbReference type="InterPro" id="IPR011990">
    <property type="entry name" value="TPR-like_helical_dom_sf"/>
</dbReference>
<evidence type="ECO:0000256" key="4">
    <source>
        <dbReference type="ARBA" id="ARBA00023237"/>
    </source>
</evidence>
<gene>
    <name evidence="6" type="primary">bamD</name>
    <name evidence="9" type="ORF">MT2528_2041</name>
    <name evidence="10" type="ORF">NVI5450_2264</name>
</gene>
<dbReference type="PANTHER" id="PTHR37423:SF1">
    <property type="entry name" value="OUTER MEMBRANE PROTEIN ASSEMBLY FACTOR BAMD"/>
    <property type="match status" value="1"/>
</dbReference>
<dbReference type="STRING" id="80854.MVIS_3927"/>
<keyword evidence="1 6" id="KW-0732">Signal</keyword>
<comment type="similarity">
    <text evidence="6">Belongs to the BamD family.</text>
</comment>
<dbReference type="EMBL" id="FPLJ01000051">
    <property type="protein sequence ID" value="SGY90953.1"/>
    <property type="molecule type" value="Genomic_DNA"/>
</dbReference>
<dbReference type="NCBIfam" id="TIGR03302">
    <property type="entry name" value="OM_YfiO"/>
    <property type="match status" value="1"/>
</dbReference>
<reference evidence="9 11" key="1">
    <citation type="submission" date="2016-11" db="EMBL/GenBank/DDBJ databases">
        <authorList>
            <person name="Klemetsen T."/>
        </authorList>
    </citation>
    <scope>NUCLEOTIDE SEQUENCE [LARGE SCALE GENOMIC DNA]</scope>
    <source>
        <strain evidence="9">MT 2528</strain>
    </source>
</reference>
<dbReference type="PROSITE" id="PS51257">
    <property type="entry name" value="PROKAR_LIPOPROTEIN"/>
    <property type="match status" value="1"/>
</dbReference>
<evidence type="ECO:0000256" key="5">
    <source>
        <dbReference type="ARBA" id="ARBA00023288"/>
    </source>
</evidence>
<dbReference type="Pfam" id="PF13525">
    <property type="entry name" value="YfiO"/>
    <property type="match status" value="1"/>
</dbReference>
<dbReference type="HAMAP" id="MF_00922">
    <property type="entry name" value="OM_assembly_BamD"/>
    <property type="match status" value="1"/>
</dbReference>
<dbReference type="SUPFAM" id="SSF48452">
    <property type="entry name" value="TPR-like"/>
    <property type="match status" value="1"/>
</dbReference>
<dbReference type="PANTHER" id="PTHR37423">
    <property type="entry name" value="SOLUBLE LYTIC MUREIN TRANSGLYCOSYLASE-RELATED"/>
    <property type="match status" value="1"/>
</dbReference>
<evidence type="ECO:0000259" key="8">
    <source>
        <dbReference type="Pfam" id="PF13525"/>
    </source>
</evidence>
<evidence type="ECO:0000256" key="3">
    <source>
        <dbReference type="ARBA" id="ARBA00023139"/>
    </source>
</evidence>
<dbReference type="GO" id="GO:0043165">
    <property type="term" value="P:Gram-negative-bacterium-type cell outer membrane assembly"/>
    <property type="evidence" value="ECO:0007669"/>
    <property type="project" value="UniProtKB-UniRule"/>
</dbReference>
<accession>A0A090IHP1</accession>
<dbReference type="AlphaFoldDB" id="A0A090IHP1"/>
<evidence type="ECO:0000313" key="12">
    <source>
        <dbReference type="Proteomes" id="UP000183794"/>
    </source>
</evidence>
<keyword evidence="3 6" id="KW-0564">Palmitate</keyword>
<feature type="domain" description="Outer membrane lipoprotein BamD-like" evidence="8">
    <location>
        <begin position="31"/>
        <end position="237"/>
    </location>
</feature>
<feature type="chain" id="PRO_5015204494" description="Outer membrane protein assembly factor BamD" evidence="7">
    <location>
        <begin position="19"/>
        <end position="245"/>
    </location>
</feature>
<comment type="function">
    <text evidence="6">Part of the outer membrane protein assembly complex, which is involved in assembly and insertion of beta-barrel proteins into the outer membrane.</text>
</comment>
<dbReference type="Proteomes" id="UP000182660">
    <property type="component" value="Unassembled WGS sequence"/>
</dbReference>
<keyword evidence="4 6" id="KW-0998">Cell outer membrane</keyword>
<dbReference type="CDD" id="cd15830">
    <property type="entry name" value="BamD"/>
    <property type="match status" value="1"/>
</dbReference>
<dbReference type="InterPro" id="IPR017689">
    <property type="entry name" value="BamD"/>
</dbReference>
<feature type="signal peptide" evidence="7">
    <location>
        <begin position="1"/>
        <end position="18"/>
    </location>
</feature>
<dbReference type="InterPro" id="IPR039565">
    <property type="entry name" value="BamD-like"/>
</dbReference>
<comment type="subunit">
    <text evidence="6">Part of the Bam complex.</text>
</comment>
<dbReference type="Proteomes" id="UP000183794">
    <property type="component" value="Unassembled WGS sequence"/>
</dbReference>
<organism evidence="10 12">
    <name type="scientific">Moritella viscosa</name>
    <dbReference type="NCBI Taxonomy" id="80854"/>
    <lineage>
        <taxon>Bacteria</taxon>
        <taxon>Pseudomonadati</taxon>
        <taxon>Pseudomonadota</taxon>
        <taxon>Gammaproteobacteria</taxon>
        <taxon>Alteromonadales</taxon>
        <taxon>Moritellaceae</taxon>
        <taxon>Moritella</taxon>
    </lineage>
</organism>
<dbReference type="Gene3D" id="1.25.40.10">
    <property type="entry name" value="Tetratricopeptide repeat domain"/>
    <property type="match status" value="1"/>
</dbReference>
<evidence type="ECO:0000256" key="7">
    <source>
        <dbReference type="SAM" id="SignalP"/>
    </source>
</evidence>
<keyword evidence="5 6" id="KW-0449">Lipoprotein</keyword>
<proteinExistence type="inferred from homology"/>
<dbReference type="PATRIC" id="fig|80854.5.peg.4156"/>
<dbReference type="GO" id="GO:0051205">
    <property type="term" value="P:protein insertion into membrane"/>
    <property type="evidence" value="ECO:0007669"/>
    <property type="project" value="UniProtKB-UniRule"/>
</dbReference>
<dbReference type="EMBL" id="FPLD01000061">
    <property type="protein sequence ID" value="SGZ00088.1"/>
    <property type="molecule type" value="Genomic_DNA"/>
</dbReference>
<dbReference type="GeneID" id="61295944"/>
<evidence type="ECO:0000256" key="1">
    <source>
        <dbReference type="ARBA" id="ARBA00022729"/>
    </source>
</evidence>
<evidence type="ECO:0000256" key="6">
    <source>
        <dbReference type="HAMAP-Rule" id="MF_00922"/>
    </source>
</evidence>
<dbReference type="RefSeq" id="WP_045111887.1">
    <property type="nucleotide sequence ID" value="NZ_CAWQZC010000150.1"/>
</dbReference>
<keyword evidence="2 6" id="KW-0472">Membrane</keyword>
<evidence type="ECO:0000313" key="11">
    <source>
        <dbReference type="Proteomes" id="UP000182660"/>
    </source>
</evidence>
<evidence type="ECO:0000313" key="9">
    <source>
        <dbReference type="EMBL" id="SGY90953.1"/>
    </source>
</evidence>
<name>A0A090IHP1_9GAMM</name>
<reference evidence="10 12" key="2">
    <citation type="submission" date="2016-11" db="EMBL/GenBank/DDBJ databases">
        <authorList>
            <person name="Jaros S."/>
            <person name="Januszkiewicz K."/>
            <person name="Wedrychowicz H."/>
        </authorList>
    </citation>
    <scope>NUCLEOTIDE SEQUENCE [LARGE SCALE GENOMIC DNA]</scope>
    <source>
        <strain evidence="10">NVI 5450</strain>
    </source>
</reference>
<comment type="subcellular location">
    <subcellularLocation>
        <location evidence="6">Cell outer membrane</location>
        <topology evidence="6">Lipid-anchor</topology>
    </subcellularLocation>
</comment>
<protein>
    <recommendedName>
        <fullName evidence="6">Outer membrane protein assembly factor BamD</fullName>
    </recommendedName>
</protein>
<evidence type="ECO:0000313" key="10">
    <source>
        <dbReference type="EMBL" id="SGZ00088.1"/>
    </source>
</evidence>
<dbReference type="HOGENOM" id="CLU_065982_0_2_6"/>
<dbReference type="GO" id="GO:1990063">
    <property type="term" value="C:Bam protein complex"/>
    <property type="evidence" value="ECO:0007669"/>
    <property type="project" value="TreeGrafter"/>
</dbReference>
<dbReference type="OrthoDB" id="9779191at2"/>
<keyword evidence="11" id="KW-1185">Reference proteome</keyword>
<sequence>MKKSIKLAISLSLALVVATGCSSKSEPTVPDKPAIELYSIAQQSLQAGNFVSAIETLEALDTRYPFGPHTVQVQLDLIYAYYKNSDTAQALANIDRFIRLNPSHKDIDYVYYMRGLTNMGADYNLFHDLFNIDRSDRDPSYANAAFNDFTRLIKRYPESEYVADAQKRAIAIKSRLARYELSAAEYYMKRKAYIAAIQRAQYIIDNFADTESRTGALKVMIKAYDILEQPTLKANAEKILAVNAD</sequence>
<evidence type="ECO:0000256" key="2">
    <source>
        <dbReference type="ARBA" id="ARBA00023136"/>
    </source>
</evidence>